<evidence type="ECO:0000256" key="5">
    <source>
        <dbReference type="ARBA" id="ARBA00022691"/>
    </source>
</evidence>
<dbReference type="Pfam" id="PF01739">
    <property type="entry name" value="CheR"/>
    <property type="match status" value="1"/>
</dbReference>
<dbReference type="SMART" id="SM00138">
    <property type="entry name" value="MeTrc"/>
    <property type="match status" value="1"/>
</dbReference>
<dbReference type="Gene3D" id="1.10.155.10">
    <property type="entry name" value="Chemotaxis receptor methyltransferase CheR, N-terminal domain"/>
    <property type="match status" value="1"/>
</dbReference>
<proteinExistence type="predicted"/>
<dbReference type="Proteomes" id="UP000011864">
    <property type="component" value="Chromosome"/>
</dbReference>
<dbReference type="eggNOG" id="COG1352">
    <property type="taxonomic scope" value="Bacteria"/>
</dbReference>
<evidence type="ECO:0000313" key="8">
    <source>
        <dbReference type="Proteomes" id="UP000011864"/>
    </source>
</evidence>
<dbReference type="EMBL" id="CP003837">
    <property type="protein sequence ID" value="AGH45824.1"/>
    <property type="molecule type" value="Genomic_DNA"/>
</dbReference>
<dbReference type="AlphaFoldDB" id="K6YXV1"/>
<dbReference type="Pfam" id="PF03705">
    <property type="entry name" value="CheR_N"/>
    <property type="match status" value="1"/>
</dbReference>
<sequence>MTGKEFDQQHYISFSYFLERSCGIVLGDNKQYLVRSRLLPLIKQFNYESINAYIDSIIKGNRQHQTAAIEAMTTNETLWFRDDYPFKLLENPILSQFSDKTRPLRIWSAACSSGQEAYSIAMTILNYKKQRSNSFRAGIEIVGTDISEEMLQRCRSAEYDHLAISRGLPEQFKLDFFEPADNGKLRLKLPVKALAKFKAINLLDSYTSLGKFDIIFCRNVLIYFSPEVKKKILQKIAACLQDDGVLFLGASESISGLTDKFTMVRCNPGLYYLIKPQ</sequence>
<dbReference type="EC" id="2.1.1.80" evidence="2"/>
<keyword evidence="5" id="KW-0949">S-adenosyl-L-methionine</keyword>
<evidence type="ECO:0000256" key="3">
    <source>
        <dbReference type="ARBA" id="ARBA00022603"/>
    </source>
</evidence>
<feature type="domain" description="CheR-type methyltransferase" evidence="6">
    <location>
        <begin position="1"/>
        <end position="277"/>
    </location>
</feature>
<comment type="catalytic activity">
    <reaction evidence="1">
        <text>L-glutamyl-[protein] + S-adenosyl-L-methionine = [protein]-L-glutamate 5-O-methyl ester + S-adenosyl-L-homocysteine</text>
        <dbReference type="Rhea" id="RHEA:24452"/>
        <dbReference type="Rhea" id="RHEA-COMP:10208"/>
        <dbReference type="Rhea" id="RHEA-COMP:10311"/>
        <dbReference type="ChEBI" id="CHEBI:29973"/>
        <dbReference type="ChEBI" id="CHEBI:57856"/>
        <dbReference type="ChEBI" id="CHEBI:59789"/>
        <dbReference type="ChEBI" id="CHEBI:82795"/>
        <dbReference type="EC" id="2.1.1.80"/>
    </reaction>
</comment>
<gene>
    <name evidence="7" type="ORF">C427_3716</name>
</gene>
<evidence type="ECO:0000259" key="6">
    <source>
        <dbReference type="PROSITE" id="PS50123"/>
    </source>
</evidence>
<dbReference type="InterPro" id="IPR000780">
    <property type="entry name" value="CheR_MeTrfase"/>
</dbReference>
<protein>
    <recommendedName>
        <fullName evidence="2">protein-glutamate O-methyltransferase</fullName>
        <ecNumber evidence="2">2.1.1.80</ecNumber>
    </recommendedName>
</protein>
<dbReference type="InterPro" id="IPR022641">
    <property type="entry name" value="CheR_N"/>
</dbReference>
<dbReference type="SUPFAM" id="SSF47757">
    <property type="entry name" value="Chemotaxis receptor methyltransferase CheR, N-terminal domain"/>
    <property type="match status" value="1"/>
</dbReference>
<dbReference type="HOGENOM" id="CLU_025854_0_2_6"/>
<dbReference type="OrthoDB" id="9816309at2"/>
<evidence type="ECO:0000256" key="2">
    <source>
        <dbReference type="ARBA" id="ARBA00012534"/>
    </source>
</evidence>
<dbReference type="Gene3D" id="3.40.50.150">
    <property type="entry name" value="Vaccinia Virus protein VP39"/>
    <property type="match status" value="1"/>
</dbReference>
<dbReference type="GO" id="GO:0008983">
    <property type="term" value="F:protein-glutamate O-methyltransferase activity"/>
    <property type="evidence" value="ECO:0007669"/>
    <property type="project" value="UniProtKB-EC"/>
</dbReference>
<name>K6YXV1_9ALTE</name>
<dbReference type="STRING" id="1129794.C427_3716"/>
<evidence type="ECO:0000256" key="4">
    <source>
        <dbReference type="ARBA" id="ARBA00022679"/>
    </source>
</evidence>
<evidence type="ECO:0000256" key="1">
    <source>
        <dbReference type="ARBA" id="ARBA00001541"/>
    </source>
</evidence>
<dbReference type="InterPro" id="IPR036804">
    <property type="entry name" value="CheR_N_sf"/>
</dbReference>
<dbReference type="InterPro" id="IPR050903">
    <property type="entry name" value="Bact_Chemotaxis_MeTrfase"/>
</dbReference>
<keyword evidence="8" id="KW-1185">Reference proteome</keyword>
<evidence type="ECO:0000313" key="7">
    <source>
        <dbReference type="EMBL" id="AGH45824.1"/>
    </source>
</evidence>
<dbReference type="InterPro" id="IPR029063">
    <property type="entry name" value="SAM-dependent_MTases_sf"/>
</dbReference>
<dbReference type="PANTHER" id="PTHR24422:SF21">
    <property type="entry name" value="CHEMOTAXIS PROTEIN METHYLTRANSFERASE 1"/>
    <property type="match status" value="1"/>
</dbReference>
<accession>K6YXV1</accession>
<dbReference type="InterPro" id="IPR022642">
    <property type="entry name" value="CheR_C"/>
</dbReference>
<dbReference type="PANTHER" id="PTHR24422">
    <property type="entry name" value="CHEMOTAXIS PROTEIN METHYLTRANSFERASE"/>
    <property type="match status" value="1"/>
</dbReference>
<dbReference type="GO" id="GO:0032259">
    <property type="term" value="P:methylation"/>
    <property type="evidence" value="ECO:0007669"/>
    <property type="project" value="UniProtKB-KW"/>
</dbReference>
<dbReference type="PROSITE" id="PS50123">
    <property type="entry name" value="CHER"/>
    <property type="match status" value="1"/>
</dbReference>
<dbReference type="SUPFAM" id="SSF53335">
    <property type="entry name" value="S-adenosyl-L-methionine-dependent methyltransferases"/>
    <property type="match status" value="1"/>
</dbReference>
<reference evidence="7 8" key="1">
    <citation type="journal article" date="2013" name="Genome Announc.">
        <title>Complete Genome Sequence of Glaciecola psychrophila Strain 170T.</title>
        <authorList>
            <person name="Yin J."/>
            <person name="Chen J."/>
            <person name="Liu G."/>
            <person name="Yu Y."/>
            <person name="Song L."/>
            <person name="Wang X."/>
            <person name="Qu X."/>
        </authorList>
    </citation>
    <scope>NUCLEOTIDE SEQUENCE [LARGE SCALE GENOMIC DNA]</scope>
    <source>
        <strain evidence="7 8">170</strain>
    </source>
</reference>
<dbReference type="KEGG" id="gps:C427_3716"/>
<keyword evidence="4" id="KW-0808">Transferase</keyword>
<keyword evidence="3" id="KW-0489">Methyltransferase</keyword>
<dbReference type="RefSeq" id="WP_007637820.1">
    <property type="nucleotide sequence ID" value="NC_020514.1"/>
</dbReference>
<dbReference type="PATRIC" id="fig|1129794.4.peg.3700"/>
<dbReference type="PRINTS" id="PR00996">
    <property type="entry name" value="CHERMTFRASE"/>
</dbReference>
<organism evidence="7 8">
    <name type="scientific">Paraglaciecola psychrophila 170</name>
    <dbReference type="NCBI Taxonomy" id="1129794"/>
    <lineage>
        <taxon>Bacteria</taxon>
        <taxon>Pseudomonadati</taxon>
        <taxon>Pseudomonadota</taxon>
        <taxon>Gammaproteobacteria</taxon>
        <taxon>Alteromonadales</taxon>
        <taxon>Alteromonadaceae</taxon>
        <taxon>Paraglaciecola</taxon>
    </lineage>
</organism>